<evidence type="ECO:0000259" key="1">
    <source>
        <dbReference type="Pfam" id="PF13280"/>
    </source>
</evidence>
<sequence length="342" mass="40759">MSQSKQALVRYHALDKCFSDFNRFYRIDDLVVAVNRAVSDFEGDLYKPDYVSKRTVQEDIKYMRRERPYNIPLEEIFDSLDKRRKYFRYNEPGFSIKKLPMSKQDLDLIRGAMETLRTFKGLPKFEWIEEASARIDSWTSESDDKPPVILFDNNIDMKGKEHIQPLYHAIRNKSPLAIEYHPFDKQKEVHQISPYVLKQFNNRWFVLCKSNQHNFLINLALDRIEKIHQGKHQFEEYPEGSPEEFFDEIVGVTRKDKSAEKVEILVRSDLYPYLATKPIHYSQKKIQAESDAKWMKITLNIIPNYEFYSVILSHCPRIRVIGPEKVKQDFMNIVRETYSQYF</sequence>
<organism evidence="2 3">
    <name type="scientific">Algoriphagus chordae</name>
    <dbReference type="NCBI Taxonomy" id="237019"/>
    <lineage>
        <taxon>Bacteria</taxon>
        <taxon>Pseudomonadati</taxon>
        <taxon>Bacteroidota</taxon>
        <taxon>Cytophagia</taxon>
        <taxon>Cytophagales</taxon>
        <taxon>Cyclobacteriaceae</taxon>
        <taxon>Algoriphagus</taxon>
    </lineage>
</organism>
<dbReference type="EMBL" id="QKZT01000038">
    <property type="protein sequence ID" value="PZX45995.1"/>
    <property type="molecule type" value="Genomic_DNA"/>
</dbReference>
<name>A0A2W7R5R4_9BACT</name>
<dbReference type="InterPro" id="IPR026881">
    <property type="entry name" value="WYL_dom"/>
</dbReference>
<gene>
    <name evidence="2" type="ORF">LV85_04401</name>
</gene>
<dbReference type="Pfam" id="PF13280">
    <property type="entry name" value="WYL"/>
    <property type="match status" value="1"/>
</dbReference>
<dbReference type="InterPro" id="IPR051534">
    <property type="entry name" value="CBASS_pafABC_assoc_protein"/>
</dbReference>
<dbReference type="Proteomes" id="UP000248882">
    <property type="component" value="Unassembled WGS sequence"/>
</dbReference>
<evidence type="ECO:0000313" key="2">
    <source>
        <dbReference type="EMBL" id="PZX45995.1"/>
    </source>
</evidence>
<dbReference type="PANTHER" id="PTHR34580">
    <property type="match status" value="1"/>
</dbReference>
<evidence type="ECO:0000313" key="3">
    <source>
        <dbReference type="Proteomes" id="UP000248882"/>
    </source>
</evidence>
<dbReference type="PROSITE" id="PS52050">
    <property type="entry name" value="WYL"/>
    <property type="match status" value="1"/>
</dbReference>
<protein>
    <submittedName>
        <fullName evidence="2">Putative DNA-binding transcriptional regulator YafY</fullName>
    </submittedName>
</protein>
<keyword evidence="3" id="KW-1185">Reference proteome</keyword>
<dbReference type="AlphaFoldDB" id="A0A2W7R5R4"/>
<accession>A0A2W7R5R4</accession>
<comment type="caution">
    <text evidence="2">The sequence shown here is derived from an EMBL/GenBank/DDBJ whole genome shotgun (WGS) entry which is preliminary data.</text>
</comment>
<proteinExistence type="predicted"/>
<dbReference type="PANTHER" id="PTHR34580:SF9">
    <property type="entry name" value="SLL5097 PROTEIN"/>
    <property type="match status" value="1"/>
</dbReference>
<dbReference type="GO" id="GO:0003677">
    <property type="term" value="F:DNA binding"/>
    <property type="evidence" value="ECO:0007669"/>
    <property type="project" value="UniProtKB-KW"/>
</dbReference>
<dbReference type="RefSeq" id="WP_111323477.1">
    <property type="nucleotide sequence ID" value="NZ_QKZT01000038.1"/>
</dbReference>
<keyword evidence="2" id="KW-0238">DNA-binding</keyword>
<dbReference type="OrthoDB" id="43316at2"/>
<reference evidence="2 3" key="1">
    <citation type="submission" date="2018-06" db="EMBL/GenBank/DDBJ databases">
        <title>Genomic Encyclopedia of Archaeal and Bacterial Type Strains, Phase II (KMG-II): from individual species to whole genera.</title>
        <authorList>
            <person name="Goeker M."/>
        </authorList>
    </citation>
    <scope>NUCLEOTIDE SEQUENCE [LARGE SCALE GENOMIC DNA]</scope>
    <source>
        <strain evidence="2 3">DSM 19830</strain>
    </source>
</reference>
<feature type="domain" description="WYL" evidence="1">
    <location>
        <begin position="161"/>
        <end position="227"/>
    </location>
</feature>